<comment type="caution">
    <text evidence="1">The sequence shown here is derived from an EMBL/GenBank/DDBJ whole genome shotgun (WGS) entry which is preliminary data.</text>
</comment>
<dbReference type="EMBL" id="NPIA01000003">
    <property type="protein sequence ID" value="OZM57482.1"/>
    <property type="molecule type" value="Genomic_DNA"/>
</dbReference>
<proteinExistence type="predicted"/>
<gene>
    <name evidence="1" type="ORF">CIB95_08490</name>
</gene>
<dbReference type="InterPro" id="IPR016181">
    <property type="entry name" value="Acyl_CoA_acyltransferase"/>
</dbReference>
<evidence type="ECO:0008006" key="3">
    <source>
        <dbReference type="Google" id="ProtNLM"/>
    </source>
</evidence>
<organism evidence="1 2">
    <name type="scientific">Lottiidibacillus patelloidae</name>
    <dbReference type="NCBI Taxonomy" id="2670334"/>
    <lineage>
        <taxon>Bacteria</taxon>
        <taxon>Bacillati</taxon>
        <taxon>Bacillota</taxon>
        <taxon>Bacilli</taxon>
        <taxon>Bacillales</taxon>
        <taxon>Bacillaceae</taxon>
        <taxon>Lottiidibacillus</taxon>
    </lineage>
</organism>
<dbReference type="Proteomes" id="UP000217083">
    <property type="component" value="Unassembled WGS sequence"/>
</dbReference>
<dbReference type="AlphaFoldDB" id="A0A263BVA0"/>
<reference evidence="2" key="1">
    <citation type="submission" date="2017-08" db="EMBL/GenBank/DDBJ databases">
        <authorList>
            <person name="Huang Z."/>
        </authorList>
    </citation>
    <scope>NUCLEOTIDE SEQUENCE [LARGE SCALE GENOMIC DNA]</scope>
    <source>
        <strain evidence="2">SA5d-4</strain>
    </source>
</reference>
<evidence type="ECO:0000313" key="2">
    <source>
        <dbReference type="Proteomes" id="UP000217083"/>
    </source>
</evidence>
<dbReference type="Gene3D" id="3.40.630.30">
    <property type="match status" value="1"/>
</dbReference>
<sequence length="311" mass="36263">MNIDEFNKSKSPLLLEGWLEFNKLKWAVAPFKLNWSLEGKAFPNVKTVWYLNKRGKIILPPLNPYIGLEFSTTNTQKIYNIYNQWIKVSDYLSGEMKKRRLANMLMLPPGIEDSRSWIWNRFHVGVKYTYKIKFPYEIHLAQTEVRTNIRKAIKRGFVAERSNNLKDVYNCLLDTEKRQSFSHNLSLEDLNLLFDLLGENHLRTYLCYAPNGEVASATICLHRDDGYAIGWIRGTKEEYLTSGAAVYLDQVTIDDLQKTKAKGIDFCGANIRNIAKAKRKWGGHLVPFYSLEEYSLITMAKNLRNMWLFRK</sequence>
<keyword evidence="2" id="KW-1185">Reference proteome</keyword>
<dbReference type="SUPFAM" id="SSF55729">
    <property type="entry name" value="Acyl-CoA N-acyltransferases (Nat)"/>
    <property type="match status" value="1"/>
</dbReference>
<dbReference type="RefSeq" id="WP_094924173.1">
    <property type="nucleotide sequence ID" value="NZ_NPIA01000003.1"/>
</dbReference>
<accession>A0A263BVA0</accession>
<name>A0A263BVA0_9BACI</name>
<evidence type="ECO:0000313" key="1">
    <source>
        <dbReference type="EMBL" id="OZM57482.1"/>
    </source>
</evidence>
<reference evidence="1 2" key="2">
    <citation type="submission" date="2017-09" db="EMBL/GenBank/DDBJ databases">
        <title>Bacillus patelloidae sp. nov., isolated from the intestinal tract of a marine limpet.</title>
        <authorList>
            <person name="Liu R."/>
            <person name="Dong C."/>
            <person name="Shao Z."/>
        </authorList>
    </citation>
    <scope>NUCLEOTIDE SEQUENCE [LARGE SCALE GENOMIC DNA]</scope>
    <source>
        <strain evidence="1 2">SA5d-4</strain>
    </source>
</reference>
<protein>
    <recommendedName>
        <fullName evidence="3">BioF2-like acetyltransferase domain-containing protein</fullName>
    </recommendedName>
</protein>